<dbReference type="InterPro" id="IPR006564">
    <property type="entry name" value="Znf_PMZ"/>
</dbReference>
<name>W9RD29_9ROSA</name>
<organism evidence="6 7">
    <name type="scientific">Morus notabilis</name>
    <dbReference type="NCBI Taxonomy" id="981085"/>
    <lineage>
        <taxon>Eukaryota</taxon>
        <taxon>Viridiplantae</taxon>
        <taxon>Streptophyta</taxon>
        <taxon>Embryophyta</taxon>
        <taxon>Tracheophyta</taxon>
        <taxon>Spermatophyta</taxon>
        <taxon>Magnoliopsida</taxon>
        <taxon>eudicotyledons</taxon>
        <taxon>Gunneridae</taxon>
        <taxon>Pentapetalae</taxon>
        <taxon>rosids</taxon>
        <taxon>fabids</taxon>
        <taxon>Rosales</taxon>
        <taxon>Moraceae</taxon>
        <taxon>Moreae</taxon>
        <taxon>Morus</taxon>
    </lineage>
</organism>
<keyword evidence="3" id="KW-0862">Zinc</keyword>
<sequence>MGYASFSGLDKVYNAVLAVREKPILVLLEKLRMWFMLRFNNQQRQYLQKWISDVGPKIFGIIEASKKDIYLHALDLAARSCSCRKWDLNGIPCVHAVAAILYRNEDPIDYTNAFYKKDAWSRAYAEIVNPITMLLKVWFEANGSSNL</sequence>
<keyword evidence="2 4" id="KW-0863">Zinc-finger</keyword>
<dbReference type="PANTHER" id="PTHR31973">
    <property type="entry name" value="POLYPROTEIN, PUTATIVE-RELATED"/>
    <property type="match status" value="1"/>
</dbReference>
<dbReference type="Pfam" id="PF04434">
    <property type="entry name" value="SWIM"/>
    <property type="match status" value="1"/>
</dbReference>
<dbReference type="AlphaFoldDB" id="W9RD29"/>
<evidence type="ECO:0000256" key="4">
    <source>
        <dbReference type="PROSITE-ProRule" id="PRU00325"/>
    </source>
</evidence>
<evidence type="ECO:0000313" key="7">
    <source>
        <dbReference type="Proteomes" id="UP000030645"/>
    </source>
</evidence>
<dbReference type="SMART" id="SM00575">
    <property type="entry name" value="ZnF_PMZ"/>
    <property type="match status" value="1"/>
</dbReference>
<protein>
    <recommendedName>
        <fullName evidence="5">SWIM-type domain-containing protein</fullName>
    </recommendedName>
</protein>
<dbReference type="PROSITE" id="PS50966">
    <property type="entry name" value="ZF_SWIM"/>
    <property type="match status" value="1"/>
</dbReference>
<dbReference type="InterPro" id="IPR007527">
    <property type="entry name" value="Znf_SWIM"/>
</dbReference>
<dbReference type="PANTHER" id="PTHR31973:SF187">
    <property type="entry name" value="MUTATOR TRANSPOSASE MUDRA PROTEIN"/>
    <property type="match status" value="1"/>
</dbReference>
<keyword evidence="1" id="KW-0479">Metal-binding</keyword>
<proteinExistence type="predicted"/>
<dbReference type="EMBL" id="KE344582">
    <property type="protein sequence ID" value="EXB69091.1"/>
    <property type="molecule type" value="Genomic_DNA"/>
</dbReference>
<reference evidence="7" key="1">
    <citation type="submission" date="2013-01" db="EMBL/GenBank/DDBJ databases">
        <title>Draft Genome Sequence of a Mulberry Tree, Morus notabilis C.K. Schneid.</title>
        <authorList>
            <person name="He N."/>
            <person name="Zhao S."/>
        </authorList>
    </citation>
    <scope>NUCLEOTIDE SEQUENCE</scope>
</reference>
<feature type="domain" description="SWIM-type" evidence="5">
    <location>
        <begin position="70"/>
        <end position="104"/>
    </location>
</feature>
<evidence type="ECO:0000256" key="3">
    <source>
        <dbReference type="ARBA" id="ARBA00022833"/>
    </source>
</evidence>
<accession>W9RD29</accession>
<dbReference type="STRING" id="981085.W9RD29"/>
<evidence type="ECO:0000256" key="2">
    <source>
        <dbReference type="ARBA" id="ARBA00022771"/>
    </source>
</evidence>
<evidence type="ECO:0000313" key="6">
    <source>
        <dbReference type="EMBL" id="EXB69091.1"/>
    </source>
</evidence>
<dbReference type="GO" id="GO:0008270">
    <property type="term" value="F:zinc ion binding"/>
    <property type="evidence" value="ECO:0007669"/>
    <property type="project" value="UniProtKB-KW"/>
</dbReference>
<evidence type="ECO:0000256" key="1">
    <source>
        <dbReference type="ARBA" id="ARBA00022723"/>
    </source>
</evidence>
<keyword evidence="7" id="KW-1185">Reference proteome</keyword>
<dbReference type="Proteomes" id="UP000030645">
    <property type="component" value="Unassembled WGS sequence"/>
</dbReference>
<evidence type="ECO:0000259" key="5">
    <source>
        <dbReference type="PROSITE" id="PS50966"/>
    </source>
</evidence>
<gene>
    <name evidence="6" type="ORF">L484_017369</name>
</gene>